<dbReference type="CDD" id="cd16913">
    <property type="entry name" value="YkuD_like"/>
    <property type="match status" value="1"/>
</dbReference>
<feature type="transmembrane region" description="Helical" evidence="8">
    <location>
        <begin position="12"/>
        <end position="33"/>
    </location>
</feature>
<feature type="active site" description="Proton donor/acceptor" evidence="7">
    <location>
        <position position="155"/>
    </location>
</feature>
<dbReference type="InterPro" id="IPR005490">
    <property type="entry name" value="LD_TPept_cat_dom"/>
</dbReference>
<dbReference type="PANTHER" id="PTHR36699:SF1">
    <property type="entry name" value="L,D-TRANSPEPTIDASE YAFK-RELATED"/>
    <property type="match status" value="1"/>
</dbReference>
<reference evidence="11" key="1">
    <citation type="submission" date="2017-02" db="EMBL/GenBank/DDBJ databases">
        <authorList>
            <person name="Daims H."/>
        </authorList>
    </citation>
    <scope>NUCLEOTIDE SEQUENCE [LARGE SCALE GENOMIC DNA]</scope>
</reference>
<evidence type="ECO:0000256" key="5">
    <source>
        <dbReference type="ARBA" id="ARBA00022984"/>
    </source>
</evidence>
<dbReference type="GO" id="GO:0016740">
    <property type="term" value="F:transferase activity"/>
    <property type="evidence" value="ECO:0007669"/>
    <property type="project" value="UniProtKB-KW"/>
</dbReference>
<evidence type="ECO:0000256" key="8">
    <source>
        <dbReference type="SAM" id="Phobius"/>
    </source>
</evidence>
<comment type="similarity">
    <text evidence="2">Belongs to the YkuD family.</text>
</comment>
<comment type="pathway">
    <text evidence="1 7">Cell wall biogenesis; peptidoglycan biosynthesis.</text>
</comment>
<protein>
    <submittedName>
        <fullName evidence="10">ErfK/YbiS/YcfS/YnhG family protein</fullName>
    </submittedName>
</protein>
<dbReference type="EMBL" id="FUKJ01000168">
    <property type="protein sequence ID" value="SJM92004.1"/>
    <property type="molecule type" value="Genomic_DNA"/>
</dbReference>
<dbReference type="Pfam" id="PF03734">
    <property type="entry name" value="YkuD"/>
    <property type="match status" value="1"/>
</dbReference>
<proteinExistence type="inferred from homology"/>
<keyword evidence="8" id="KW-0472">Membrane</keyword>
<organism evidence="10 11">
    <name type="scientific">Crenothrix polyspora</name>
    <dbReference type="NCBI Taxonomy" id="360316"/>
    <lineage>
        <taxon>Bacteria</taxon>
        <taxon>Pseudomonadati</taxon>
        <taxon>Pseudomonadota</taxon>
        <taxon>Gammaproteobacteria</taxon>
        <taxon>Methylococcales</taxon>
        <taxon>Crenotrichaceae</taxon>
        <taxon>Crenothrix</taxon>
    </lineage>
</organism>
<evidence type="ECO:0000256" key="1">
    <source>
        <dbReference type="ARBA" id="ARBA00004752"/>
    </source>
</evidence>
<feature type="domain" description="L,D-TPase catalytic" evidence="9">
    <location>
        <begin position="41"/>
        <end position="198"/>
    </location>
</feature>
<sequence>MSNGGIKYTKTFNECIGFMLRIFVLLFCGFFSFNSVADSDIWLLVDTAARKIEIKKGERTLETLYKIAIGRGGAGHKTHRGDNITPMGSYKIGWIGEKSMFRRFFGLTYPSVDDARDALRKGIINQFTYDRIADAQSYNGVPPQNTPLGGQVGIHGLGTADPKVHEIFDWTHGCIALTNAQIDQLYEWIDTGTVVKIK</sequence>
<evidence type="ECO:0000313" key="11">
    <source>
        <dbReference type="Proteomes" id="UP000195442"/>
    </source>
</evidence>
<evidence type="ECO:0000313" key="10">
    <source>
        <dbReference type="EMBL" id="SJM92004.1"/>
    </source>
</evidence>
<evidence type="ECO:0000256" key="3">
    <source>
        <dbReference type="ARBA" id="ARBA00022679"/>
    </source>
</evidence>
<keyword evidence="6 7" id="KW-0961">Cell wall biogenesis/degradation</keyword>
<keyword evidence="3" id="KW-0808">Transferase</keyword>
<dbReference type="GO" id="GO:0071555">
    <property type="term" value="P:cell wall organization"/>
    <property type="evidence" value="ECO:0007669"/>
    <property type="project" value="UniProtKB-UniRule"/>
</dbReference>
<dbReference type="Gene3D" id="2.40.440.10">
    <property type="entry name" value="L,D-transpeptidase catalytic domain-like"/>
    <property type="match status" value="1"/>
</dbReference>
<name>A0A1R4H6Y9_9GAMM</name>
<evidence type="ECO:0000256" key="6">
    <source>
        <dbReference type="ARBA" id="ARBA00023316"/>
    </source>
</evidence>
<dbReference type="Proteomes" id="UP000195442">
    <property type="component" value="Unassembled WGS sequence"/>
</dbReference>
<evidence type="ECO:0000256" key="4">
    <source>
        <dbReference type="ARBA" id="ARBA00022960"/>
    </source>
</evidence>
<dbReference type="GO" id="GO:0008360">
    <property type="term" value="P:regulation of cell shape"/>
    <property type="evidence" value="ECO:0007669"/>
    <property type="project" value="UniProtKB-UniRule"/>
</dbReference>
<dbReference type="GO" id="GO:0009252">
    <property type="term" value="P:peptidoglycan biosynthetic process"/>
    <property type="evidence" value="ECO:0007669"/>
    <property type="project" value="UniProtKB-UniPathway"/>
</dbReference>
<dbReference type="UniPathway" id="UPA00219"/>
<dbReference type="PANTHER" id="PTHR36699">
    <property type="entry name" value="LD-TRANSPEPTIDASE"/>
    <property type="match status" value="1"/>
</dbReference>
<dbReference type="SUPFAM" id="SSF141523">
    <property type="entry name" value="L,D-transpeptidase catalytic domain-like"/>
    <property type="match status" value="1"/>
</dbReference>
<keyword evidence="5 7" id="KW-0573">Peptidoglycan synthesis</keyword>
<evidence type="ECO:0000259" key="9">
    <source>
        <dbReference type="PROSITE" id="PS52029"/>
    </source>
</evidence>
<keyword evidence="11" id="KW-1185">Reference proteome</keyword>
<keyword evidence="4 7" id="KW-0133">Cell shape</keyword>
<feature type="active site" description="Nucleophile" evidence="7">
    <location>
        <position position="174"/>
    </location>
</feature>
<keyword evidence="8" id="KW-0812">Transmembrane</keyword>
<dbReference type="InterPro" id="IPR038063">
    <property type="entry name" value="Transpep_catalytic_dom"/>
</dbReference>
<dbReference type="GO" id="GO:0004180">
    <property type="term" value="F:carboxypeptidase activity"/>
    <property type="evidence" value="ECO:0007669"/>
    <property type="project" value="UniProtKB-ARBA"/>
</dbReference>
<evidence type="ECO:0000256" key="7">
    <source>
        <dbReference type="PROSITE-ProRule" id="PRU01373"/>
    </source>
</evidence>
<accession>A0A1R4H6Y9</accession>
<dbReference type="PROSITE" id="PS52029">
    <property type="entry name" value="LD_TPASE"/>
    <property type="match status" value="1"/>
</dbReference>
<dbReference type="AlphaFoldDB" id="A0A1R4H6Y9"/>
<evidence type="ECO:0000256" key="2">
    <source>
        <dbReference type="ARBA" id="ARBA00005992"/>
    </source>
</evidence>
<keyword evidence="8" id="KW-1133">Transmembrane helix</keyword>
<gene>
    <name evidence="10" type="ORF">CRENPOLYSF2_250005</name>
</gene>